<feature type="transmembrane region" description="Helical" evidence="1">
    <location>
        <begin position="147"/>
        <end position="163"/>
    </location>
</feature>
<evidence type="ECO:0000256" key="1">
    <source>
        <dbReference type="SAM" id="Phobius"/>
    </source>
</evidence>
<evidence type="ECO:0000313" key="2">
    <source>
        <dbReference type="EMBL" id="ONH56713.1"/>
    </source>
</evidence>
<organism evidence="2 3">
    <name type="scientific">Pseudomonas cedrina subsp. cedrina</name>
    <dbReference type="NCBI Taxonomy" id="76762"/>
    <lineage>
        <taxon>Bacteria</taxon>
        <taxon>Pseudomonadati</taxon>
        <taxon>Pseudomonadota</taxon>
        <taxon>Gammaproteobacteria</taxon>
        <taxon>Pseudomonadales</taxon>
        <taxon>Pseudomonadaceae</taxon>
        <taxon>Pseudomonas</taxon>
    </lineage>
</organism>
<keyword evidence="1" id="KW-0472">Membrane</keyword>
<proteinExistence type="predicted"/>
<keyword evidence="1" id="KW-0812">Transmembrane</keyword>
<dbReference type="EMBL" id="MNPW01000002">
    <property type="protein sequence ID" value="ONH56713.1"/>
    <property type="molecule type" value="Genomic_DNA"/>
</dbReference>
<reference evidence="2 3" key="1">
    <citation type="submission" date="2016-10" db="EMBL/GenBank/DDBJ databases">
        <title>Pseudomonas lactis sp. nov. and Pseudomonas paralactis sp. nov., isolated from bovine raw milk.</title>
        <authorList>
            <person name="Von Neubeck M."/>
            <person name="Huptas C."/>
            <person name="Glueck C."/>
            <person name="Krewinkel M."/>
            <person name="Stoeckel M."/>
            <person name="Stressler T."/>
            <person name="Fischer L."/>
            <person name="Hinrichs J."/>
            <person name="Scherer S."/>
            <person name="Wenning M."/>
        </authorList>
    </citation>
    <scope>NUCLEOTIDE SEQUENCE [LARGE SCALE GENOMIC DNA]</scope>
    <source>
        <strain evidence="2 3">DSM 17516</strain>
    </source>
</reference>
<dbReference type="RefSeq" id="WP_076950366.1">
    <property type="nucleotide sequence ID" value="NZ_MNPW01000002.1"/>
</dbReference>
<dbReference type="Proteomes" id="UP000189295">
    <property type="component" value="Unassembled WGS sequence"/>
</dbReference>
<gene>
    <name evidence="2" type="ORF">BLL36_04875</name>
</gene>
<dbReference type="AlphaFoldDB" id="A0A1V2KG82"/>
<sequence length="382" mass="44640">MKSGKEIGGLAKLVLHAYVNEVCLDRSMKAKFLALDPMADALPQYKIMPLLSLCKRYGKPMLWLLSVLKFVILPVLVVAALVNLVMAFASVLPFWRRQVKDLPPLVCLPNTAHLKLFHYLFDDFDTRVKFECRRPWAMLRYLDARDYLRALLTVWRVIWYILLYQRHHGVRRQDLIFHAVDVLPFVCYSLFLIKLSEAGRQVVTDCNLQRWDYVATHLMADCSIIQHAYIHPDLDFSHTFGPVDCLFVFDQEFETVFSRYYQFKRTDIIRPKLTLADMGSDKQVLFLASSAPFLNTEIDFLERVKQKFDFFIVVKLHPRHVYDESVTRLVSLADCVAEPAVFPDCHLQVSYDSFLGYEYKALGKKVLFLKDECSVRRFMERP</sequence>
<feature type="transmembrane region" description="Helical" evidence="1">
    <location>
        <begin position="62"/>
        <end position="95"/>
    </location>
</feature>
<protein>
    <submittedName>
        <fullName evidence="2">Uncharacterized protein</fullName>
    </submittedName>
</protein>
<accession>A0A1V2KG82</accession>
<dbReference type="OrthoDB" id="6812603at2"/>
<evidence type="ECO:0000313" key="3">
    <source>
        <dbReference type="Proteomes" id="UP000189295"/>
    </source>
</evidence>
<keyword evidence="1" id="KW-1133">Transmembrane helix</keyword>
<name>A0A1V2KG82_PSECE</name>
<comment type="caution">
    <text evidence="2">The sequence shown here is derived from an EMBL/GenBank/DDBJ whole genome shotgun (WGS) entry which is preliminary data.</text>
</comment>